<dbReference type="Pfam" id="PF08075">
    <property type="entry name" value="NOPS"/>
    <property type="match status" value="1"/>
</dbReference>
<dbReference type="VEuPathDB" id="VectorBase:LOC119171685"/>
<feature type="compositionally biased region" description="Low complexity" evidence="5">
    <location>
        <begin position="69"/>
        <end position="106"/>
    </location>
</feature>
<sequence length="718" mass="81275">MSGRRGSSSYPPRHSPYGGGGNRGYGGGGRSYDERNSHYGQHDGSRSPHTQSHPDNRYQSKSMPPPQQQPRSSSQPSKPSPQSQQQSPRQTQQQQQSPQQTPRPQQAPVQVNNSQPQKTPVQQQKPAPVQAQTKDQAPNQQATPPKPVAKVEPPSPVANQNSQPVINASGGQGTPTATTPNSADATNAASKPGGEHAENCKLFVSNVSNMMNDETFRKMFEEHGEVRDIFLNKTKWFGFVLFKTHEQAEKALRALNGTEKNGRRLNVRYATQQKPDQGGQQGMPPGVPGPQHPQQMQQQQHQQQQQQQGPFGGPPGQGPPMPPPYPQPVKRSGARCRLFVGNLGNNMTEEEFRRIFGAYGELLEVFLHAQKGFGFIKYEQRHQAEAAKAALDNTPHEGRYLQVRFATQGSSLKVKNLSPFVSNELLEDAFSIFGEIDRAVVIVDDRGRSVGEGIVEFARKTSALAALKKASQSCLLLTASPRPVLVEPLDLRDEEDGFPEKNINKNNPQYLKEREIGPRFAEPGTFEYEFSSRWKKLLELEKQKREFLDREMEDERRKLEEEMEYYRYEHETRLLREQLRIMEEQNKIFQHEREMRHAEHKRREEMRRQEEMLLRQREEDILGFTRREQAAQQAASMQQMAPPQQQQLDPMAAAAAVPTKAPTAAIEGATFVSSYDSGTRVSRFDQQQPPPQQHYGMPADDGRRPDDYADRDPKRRRY</sequence>
<reference evidence="7" key="2">
    <citation type="submission" date="2021-09" db="EMBL/GenBank/DDBJ databases">
        <authorList>
            <person name="Jia N."/>
            <person name="Wang J."/>
            <person name="Shi W."/>
            <person name="Du L."/>
            <person name="Sun Y."/>
            <person name="Zhan W."/>
            <person name="Jiang J."/>
            <person name="Wang Q."/>
            <person name="Zhang B."/>
            <person name="Ji P."/>
            <person name="Sakyi L.B."/>
            <person name="Cui X."/>
            <person name="Yuan T."/>
            <person name="Jiang B."/>
            <person name="Yang W."/>
            <person name="Lam T.T.-Y."/>
            <person name="Chang Q."/>
            <person name="Ding S."/>
            <person name="Wang X."/>
            <person name="Zhu J."/>
            <person name="Ruan X."/>
            <person name="Zhao L."/>
            <person name="Wei J."/>
            <person name="Que T."/>
            <person name="Du C."/>
            <person name="Cheng J."/>
            <person name="Dai P."/>
            <person name="Han X."/>
            <person name="Huang E."/>
            <person name="Gao Y."/>
            <person name="Liu J."/>
            <person name="Shao H."/>
            <person name="Ye R."/>
            <person name="Li L."/>
            <person name="Wei W."/>
            <person name="Wang X."/>
            <person name="Wang C."/>
            <person name="Huo Q."/>
            <person name="Li W."/>
            <person name="Guo W."/>
            <person name="Chen H."/>
            <person name="Chen S."/>
            <person name="Zhou L."/>
            <person name="Zhou L."/>
            <person name="Ni X."/>
            <person name="Tian J."/>
            <person name="Zhou Y."/>
            <person name="Sheng Y."/>
            <person name="Liu T."/>
            <person name="Pan Y."/>
            <person name="Xia L."/>
            <person name="Li J."/>
            <person name="Zhao F."/>
            <person name="Cao W."/>
        </authorList>
    </citation>
    <scope>NUCLEOTIDE SEQUENCE</scope>
    <source>
        <strain evidence="7">Rmic-2018</strain>
        <tissue evidence="7">Larvae</tissue>
    </source>
</reference>
<dbReference type="Pfam" id="PF00076">
    <property type="entry name" value="RRM_1"/>
    <property type="match status" value="3"/>
</dbReference>
<feature type="compositionally biased region" description="Low complexity" evidence="5">
    <location>
        <begin position="272"/>
        <end position="284"/>
    </location>
</feature>
<protein>
    <recommendedName>
        <fullName evidence="6">RRM domain-containing protein</fullName>
    </recommendedName>
</protein>
<feature type="domain" description="RRM" evidence="6">
    <location>
        <begin position="410"/>
        <end position="491"/>
    </location>
</feature>
<feature type="coiled-coil region" evidence="4">
    <location>
        <begin position="538"/>
        <end position="601"/>
    </location>
</feature>
<dbReference type="InterPro" id="IPR012975">
    <property type="entry name" value="NOPS"/>
</dbReference>
<dbReference type="FunFam" id="3.30.70.330:FF:000043">
    <property type="entry name" value="paraspeckle component 1 isoform X1"/>
    <property type="match status" value="1"/>
</dbReference>
<name>A0A9J6DN48_RHIMP</name>
<feature type="compositionally biased region" description="Low complexity" evidence="5">
    <location>
        <begin position="1"/>
        <end position="16"/>
    </location>
</feature>
<dbReference type="InterPro" id="IPR000504">
    <property type="entry name" value="RRM_dom"/>
</dbReference>
<evidence type="ECO:0000256" key="5">
    <source>
        <dbReference type="SAM" id="MobiDB-lite"/>
    </source>
</evidence>
<comment type="caution">
    <text evidence="7">The sequence shown here is derived from an EMBL/GenBank/DDBJ whole genome shotgun (WGS) entry which is preliminary data.</text>
</comment>
<feature type="compositionally biased region" description="Gly residues" evidence="5">
    <location>
        <begin position="17"/>
        <end position="30"/>
    </location>
</feature>
<dbReference type="Proteomes" id="UP000821866">
    <property type="component" value="Chromosome 6"/>
</dbReference>
<evidence type="ECO:0000256" key="1">
    <source>
        <dbReference type="ARBA" id="ARBA00022737"/>
    </source>
</evidence>
<feature type="compositionally biased region" description="Low complexity" evidence="5">
    <location>
        <begin position="292"/>
        <end position="309"/>
    </location>
</feature>
<dbReference type="GO" id="GO:0003723">
    <property type="term" value="F:RNA binding"/>
    <property type="evidence" value="ECO:0007669"/>
    <property type="project" value="UniProtKB-UniRule"/>
</dbReference>
<keyword evidence="2 3" id="KW-0694">RNA-binding</keyword>
<reference evidence="7" key="1">
    <citation type="journal article" date="2020" name="Cell">
        <title>Large-Scale Comparative Analyses of Tick Genomes Elucidate Their Genetic Diversity and Vector Capacities.</title>
        <authorList>
            <consortium name="Tick Genome and Microbiome Consortium (TIGMIC)"/>
            <person name="Jia N."/>
            <person name="Wang J."/>
            <person name="Shi W."/>
            <person name="Du L."/>
            <person name="Sun Y."/>
            <person name="Zhan W."/>
            <person name="Jiang J.F."/>
            <person name="Wang Q."/>
            <person name="Zhang B."/>
            <person name="Ji P."/>
            <person name="Bell-Sakyi L."/>
            <person name="Cui X.M."/>
            <person name="Yuan T.T."/>
            <person name="Jiang B.G."/>
            <person name="Yang W.F."/>
            <person name="Lam T.T."/>
            <person name="Chang Q.C."/>
            <person name="Ding S.J."/>
            <person name="Wang X.J."/>
            <person name="Zhu J.G."/>
            <person name="Ruan X.D."/>
            <person name="Zhao L."/>
            <person name="Wei J.T."/>
            <person name="Ye R.Z."/>
            <person name="Que T.C."/>
            <person name="Du C.H."/>
            <person name="Zhou Y.H."/>
            <person name="Cheng J.X."/>
            <person name="Dai P.F."/>
            <person name="Guo W.B."/>
            <person name="Han X.H."/>
            <person name="Huang E.J."/>
            <person name="Li L.F."/>
            <person name="Wei W."/>
            <person name="Gao Y.C."/>
            <person name="Liu J.Z."/>
            <person name="Shao H.Z."/>
            <person name="Wang X."/>
            <person name="Wang C.C."/>
            <person name="Yang T.C."/>
            <person name="Huo Q.B."/>
            <person name="Li W."/>
            <person name="Chen H.Y."/>
            <person name="Chen S.E."/>
            <person name="Zhou L.G."/>
            <person name="Ni X.B."/>
            <person name="Tian J.H."/>
            <person name="Sheng Y."/>
            <person name="Liu T."/>
            <person name="Pan Y.S."/>
            <person name="Xia L.Y."/>
            <person name="Li J."/>
            <person name="Zhao F."/>
            <person name="Cao W.C."/>
        </authorList>
    </citation>
    <scope>NUCLEOTIDE SEQUENCE</scope>
    <source>
        <strain evidence="7">Rmic-2018</strain>
    </source>
</reference>
<feature type="compositionally biased region" description="Basic and acidic residues" evidence="5">
    <location>
        <begin position="700"/>
        <end position="718"/>
    </location>
</feature>
<feature type="compositionally biased region" description="Basic and acidic residues" evidence="5">
    <location>
        <begin position="31"/>
        <end position="58"/>
    </location>
</feature>
<feature type="compositionally biased region" description="Polar residues" evidence="5">
    <location>
        <begin position="134"/>
        <end position="143"/>
    </location>
</feature>
<dbReference type="AlphaFoldDB" id="A0A9J6DN48"/>
<evidence type="ECO:0000259" key="6">
    <source>
        <dbReference type="PROSITE" id="PS50102"/>
    </source>
</evidence>
<dbReference type="InterPro" id="IPR012677">
    <property type="entry name" value="Nucleotide-bd_a/b_plait_sf"/>
</dbReference>
<dbReference type="PANTHER" id="PTHR23189">
    <property type="entry name" value="RNA RECOGNITION MOTIF-CONTAINING"/>
    <property type="match status" value="1"/>
</dbReference>
<keyword evidence="1" id="KW-0677">Repeat</keyword>
<dbReference type="CDD" id="cd12333">
    <property type="entry name" value="RRM2_p54nrb_like"/>
    <property type="match status" value="1"/>
</dbReference>
<gene>
    <name evidence="7" type="ORF">HPB51_011701</name>
</gene>
<evidence type="ECO:0000256" key="4">
    <source>
        <dbReference type="SAM" id="Coils"/>
    </source>
</evidence>
<feature type="compositionally biased region" description="Polar residues" evidence="5">
    <location>
        <begin position="174"/>
        <end position="189"/>
    </location>
</feature>
<feature type="domain" description="RRM" evidence="6">
    <location>
        <begin position="200"/>
        <end position="272"/>
    </location>
</feature>
<feature type="compositionally biased region" description="Polar residues" evidence="5">
    <location>
        <begin position="157"/>
        <end position="166"/>
    </location>
</feature>
<feature type="region of interest" description="Disordered" evidence="5">
    <location>
        <begin position="272"/>
        <end position="331"/>
    </location>
</feature>
<keyword evidence="8" id="KW-1185">Reference proteome</keyword>
<evidence type="ECO:0000313" key="7">
    <source>
        <dbReference type="EMBL" id="KAH8023258.1"/>
    </source>
</evidence>
<feature type="compositionally biased region" description="Pro residues" evidence="5">
    <location>
        <begin position="312"/>
        <end position="327"/>
    </location>
</feature>
<dbReference type="OMA" id="QNRGPMA"/>
<feature type="region of interest" description="Disordered" evidence="5">
    <location>
        <begin position="1"/>
        <end position="196"/>
    </location>
</feature>
<feature type="domain" description="RRM" evidence="6">
    <location>
        <begin position="336"/>
        <end position="408"/>
    </location>
</feature>
<dbReference type="CDD" id="cd12931">
    <property type="entry name" value="eNOPS_SF"/>
    <property type="match status" value="1"/>
</dbReference>
<evidence type="ECO:0000313" key="8">
    <source>
        <dbReference type="Proteomes" id="UP000821866"/>
    </source>
</evidence>
<dbReference type="EMBL" id="JABSTU010000008">
    <property type="protein sequence ID" value="KAH8023258.1"/>
    <property type="molecule type" value="Genomic_DNA"/>
</dbReference>
<dbReference type="PROSITE" id="PS50102">
    <property type="entry name" value="RRM"/>
    <property type="match status" value="3"/>
</dbReference>
<dbReference type="InterPro" id="IPR035979">
    <property type="entry name" value="RBD_domain_sf"/>
</dbReference>
<organism evidence="7 8">
    <name type="scientific">Rhipicephalus microplus</name>
    <name type="common">Cattle tick</name>
    <name type="synonym">Boophilus microplus</name>
    <dbReference type="NCBI Taxonomy" id="6941"/>
    <lineage>
        <taxon>Eukaryota</taxon>
        <taxon>Metazoa</taxon>
        <taxon>Ecdysozoa</taxon>
        <taxon>Arthropoda</taxon>
        <taxon>Chelicerata</taxon>
        <taxon>Arachnida</taxon>
        <taxon>Acari</taxon>
        <taxon>Parasitiformes</taxon>
        <taxon>Ixodida</taxon>
        <taxon>Ixodoidea</taxon>
        <taxon>Ixodidae</taxon>
        <taxon>Rhipicephalinae</taxon>
        <taxon>Rhipicephalus</taxon>
        <taxon>Boophilus</taxon>
    </lineage>
</organism>
<evidence type="ECO:0000256" key="3">
    <source>
        <dbReference type="PROSITE-ProRule" id="PRU00176"/>
    </source>
</evidence>
<evidence type="ECO:0000256" key="2">
    <source>
        <dbReference type="ARBA" id="ARBA00022884"/>
    </source>
</evidence>
<feature type="compositionally biased region" description="Low complexity" evidence="5">
    <location>
        <begin position="115"/>
        <end position="133"/>
    </location>
</feature>
<accession>A0A9J6DN48</accession>
<feature type="region of interest" description="Disordered" evidence="5">
    <location>
        <begin position="677"/>
        <end position="718"/>
    </location>
</feature>
<dbReference type="OrthoDB" id="10067824at2759"/>
<keyword evidence="4" id="KW-0175">Coiled coil</keyword>
<dbReference type="Gene3D" id="6.10.250.1170">
    <property type="match status" value="1"/>
</dbReference>
<dbReference type="CDD" id="cd12332">
    <property type="entry name" value="RRM1_p54nrb_like"/>
    <property type="match status" value="1"/>
</dbReference>
<feature type="compositionally biased region" description="Polar residues" evidence="5">
    <location>
        <begin position="677"/>
        <end position="687"/>
    </location>
</feature>
<dbReference type="SUPFAM" id="SSF54928">
    <property type="entry name" value="RNA-binding domain, RBD"/>
    <property type="match status" value="2"/>
</dbReference>
<dbReference type="SMART" id="SM00360">
    <property type="entry name" value="RRM"/>
    <property type="match status" value="3"/>
</dbReference>
<dbReference type="Gene3D" id="3.30.70.330">
    <property type="match status" value="3"/>
</dbReference>
<proteinExistence type="predicted"/>